<proteinExistence type="predicted"/>
<dbReference type="AlphaFoldDB" id="A0A564Z878"/>
<sequence>MTTEPPKTSTDLRGRESPDPTSQLNSVLDEQSAGDFVNPDFEFDQFETELAAAKSFSNAVLNENEEDDSLDMMSPKEFVEEDYEAELGTAAREVTAQEALDVEYQDIARMGVIQVAGDDRLGRKVVVFSACRLPDYDKVDYQRLYDYIRKTLEQYVANDYSLVYFHYGLTNAKKPPLKWLMQAYRGFDRNFKKNLKALYIVHPTSLVLFIIKFFKPIISRKFGQKINFVNELSELSADMHLDQIPIPQQVRLYDADLIRQRSAVVSNDPYTQFKASQSGMPPVVLSNATLKTPEKPPGPNQIFGVSLDFIMQNNHNDPIPRLLRECVEYVRKYCLDVDGIFRRSSNATLVKSIQSQYNSGGSVNFQICGDPHLPAVLIKTFLRDLSEPLLTYEFYDTILSVHNLPWETKLENVRELISVRLPDPNYTVLKYLMTLLTEVSSHSTQNRMTDVNLGIVFGPNLLWSRYATISSFTEVGQITSFAQLLISSFDDIFVK</sequence>
<dbReference type="GO" id="GO:2001136">
    <property type="term" value="P:negative regulation of endocytic recycling"/>
    <property type="evidence" value="ECO:0007669"/>
    <property type="project" value="TreeGrafter"/>
</dbReference>
<dbReference type="PANTHER" id="PTHR45808">
    <property type="entry name" value="RHO GTPASE-ACTIVATING PROTEIN 68F"/>
    <property type="match status" value="1"/>
</dbReference>
<dbReference type="InterPro" id="IPR036865">
    <property type="entry name" value="CRAL-TRIO_dom_sf"/>
</dbReference>
<keyword evidence="5" id="KW-1185">Reference proteome</keyword>
<dbReference type="Proteomes" id="UP000321570">
    <property type="component" value="Unassembled WGS sequence"/>
</dbReference>
<evidence type="ECO:0000259" key="3">
    <source>
        <dbReference type="PROSITE" id="PS50238"/>
    </source>
</evidence>
<dbReference type="GO" id="GO:0007264">
    <property type="term" value="P:small GTPase-mediated signal transduction"/>
    <property type="evidence" value="ECO:0007669"/>
    <property type="project" value="TreeGrafter"/>
</dbReference>
<dbReference type="PANTHER" id="PTHR45808:SF2">
    <property type="entry name" value="RHO GTPASE-ACTIVATING PROTEIN 68F"/>
    <property type="match status" value="1"/>
</dbReference>
<dbReference type="InterPro" id="IPR008936">
    <property type="entry name" value="Rho_GTPase_activation_prot"/>
</dbReference>
<feature type="domain" description="CRAL-TRIO" evidence="2">
    <location>
        <begin position="103"/>
        <end position="258"/>
    </location>
</feature>
<dbReference type="PROSITE" id="PS50191">
    <property type="entry name" value="CRAL_TRIO"/>
    <property type="match status" value="1"/>
</dbReference>
<protein>
    <recommendedName>
        <fullName evidence="6">Rho-GAP domain-containing protein</fullName>
    </recommendedName>
</protein>
<dbReference type="PROSITE" id="PS50238">
    <property type="entry name" value="RHOGAP"/>
    <property type="match status" value="1"/>
</dbReference>
<evidence type="ECO:0000313" key="5">
    <source>
        <dbReference type="Proteomes" id="UP000321570"/>
    </source>
</evidence>
<evidence type="ECO:0000256" key="1">
    <source>
        <dbReference type="SAM" id="MobiDB-lite"/>
    </source>
</evidence>
<organism evidence="4 5">
    <name type="scientific">Hymenolepis diminuta</name>
    <name type="common">Rat tapeworm</name>
    <dbReference type="NCBI Taxonomy" id="6216"/>
    <lineage>
        <taxon>Eukaryota</taxon>
        <taxon>Metazoa</taxon>
        <taxon>Spiralia</taxon>
        <taxon>Lophotrochozoa</taxon>
        <taxon>Platyhelminthes</taxon>
        <taxon>Cestoda</taxon>
        <taxon>Eucestoda</taxon>
        <taxon>Cyclophyllidea</taxon>
        <taxon>Hymenolepididae</taxon>
        <taxon>Hymenolepis</taxon>
    </lineage>
</organism>
<reference evidence="4 5" key="1">
    <citation type="submission" date="2019-07" db="EMBL/GenBank/DDBJ databases">
        <authorList>
            <person name="Jastrzebski P J."/>
            <person name="Paukszto L."/>
            <person name="Jastrzebski P J."/>
        </authorList>
    </citation>
    <scope>NUCLEOTIDE SEQUENCE [LARGE SCALE GENOMIC DNA]</scope>
    <source>
        <strain evidence="4 5">WMS-il1</strain>
    </source>
</reference>
<dbReference type="SMART" id="SM00516">
    <property type="entry name" value="SEC14"/>
    <property type="match status" value="1"/>
</dbReference>
<dbReference type="Pfam" id="PF13716">
    <property type="entry name" value="CRAL_TRIO_2"/>
    <property type="match status" value="1"/>
</dbReference>
<dbReference type="GO" id="GO:0005096">
    <property type="term" value="F:GTPase activator activity"/>
    <property type="evidence" value="ECO:0007669"/>
    <property type="project" value="TreeGrafter"/>
</dbReference>
<dbReference type="Gene3D" id="3.40.525.10">
    <property type="entry name" value="CRAL-TRIO lipid binding domain"/>
    <property type="match status" value="1"/>
</dbReference>
<dbReference type="Pfam" id="PF00620">
    <property type="entry name" value="RhoGAP"/>
    <property type="match status" value="1"/>
</dbReference>
<dbReference type="InterPro" id="IPR001251">
    <property type="entry name" value="CRAL-TRIO_dom"/>
</dbReference>
<accession>A0A564Z878</accession>
<name>A0A564Z878_HYMDI</name>
<gene>
    <name evidence="4" type="ORF">WMSIL1_LOCUS12718</name>
</gene>
<evidence type="ECO:0000259" key="2">
    <source>
        <dbReference type="PROSITE" id="PS50191"/>
    </source>
</evidence>
<dbReference type="InterPro" id="IPR000198">
    <property type="entry name" value="RhoGAP_dom"/>
</dbReference>
<dbReference type="SUPFAM" id="SSF48350">
    <property type="entry name" value="GTPase activation domain, GAP"/>
    <property type="match status" value="1"/>
</dbReference>
<evidence type="ECO:0008006" key="6">
    <source>
        <dbReference type="Google" id="ProtNLM"/>
    </source>
</evidence>
<dbReference type="GO" id="GO:0005737">
    <property type="term" value="C:cytoplasm"/>
    <property type="evidence" value="ECO:0007669"/>
    <property type="project" value="TreeGrafter"/>
</dbReference>
<feature type="domain" description="Rho-GAP" evidence="3">
    <location>
        <begin position="305"/>
        <end position="493"/>
    </location>
</feature>
<dbReference type="SMART" id="SM00324">
    <property type="entry name" value="RhoGAP"/>
    <property type="match status" value="1"/>
</dbReference>
<dbReference type="CDD" id="cd00170">
    <property type="entry name" value="SEC14"/>
    <property type="match status" value="1"/>
</dbReference>
<dbReference type="Gene3D" id="1.10.555.10">
    <property type="entry name" value="Rho GTPase activation protein"/>
    <property type="match status" value="1"/>
</dbReference>
<feature type="region of interest" description="Disordered" evidence="1">
    <location>
        <begin position="1"/>
        <end position="26"/>
    </location>
</feature>
<evidence type="ECO:0000313" key="4">
    <source>
        <dbReference type="EMBL" id="VUZ54984.1"/>
    </source>
</evidence>
<dbReference type="SUPFAM" id="SSF52087">
    <property type="entry name" value="CRAL/TRIO domain"/>
    <property type="match status" value="1"/>
</dbReference>
<dbReference type="EMBL" id="CABIJS010000666">
    <property type="protein sequence ID" value="VUZ54984.1"/>
    <property type="molecule type" value="Genomic_DNA"/>
</dbReference>